<dbReference type="AlphaFoldDB" id="A0A143DBX1"/>
<proteinExistence type="predicted"/>
<name>A0A143DBX1_9PROT</name>
<sequence length="147" mass="15708">MTASAVHVQLDDPGVTVAQDHGATSLALHLLGLIAQHVTLVGNVGTDFAGTGQAEALLDSAFGLHLGHFSVLDSSGPARFHMWAGLLLLRVGMPGILAVTQPDTQPRRLQTEPIPIQDCQGKDNPPKRSYFYGNSLVPVDQKCLWSF</sequence>
<dbReference type="STRING" id="1549855.AY555_02380"/>
<keyword evidence="3" id="KW-1185">Reference proteome</keyword>
<evidence type="ECO:0000256" key="1">
    <source>
        <dbReference type="SAM" id="MobiDB-lite"/>
    </source>
</evidence>
<reference evidence="2 3" key="1">
    <citation type="submission" date="2016-02" db="EMBL/GenBank/DDBJ databases">
        <title>Complete Genome of H5569, the type strain of the newly described species Haematospirillium jordaniae.</title>
        <authorList>
            <person name="Nicholson A.C."/>
            <person name="Humrighouse B.W."/>
            <person name="Loparov V."/>
            <person name="McQuiston J.R."/>
        </authorList>
    </citation>
    <scope>NUCLEOTIDE SEQUENCE [LARGE SCALE GENOMIC DNA]</scope>
    <source>
        <strain evidence="2 3">H5569</strain>
    </source>
</reference>
<dbReference type="KEGG" id="hjo:AY555_02380"/>
<dbReference type="Proteomes" id="UP000076066">
    <property type="component" value="Chromosome"/>
</dbReference>
<dbReference type="EMBL" id="CP014525">
    <property type="protein sequence ID" value="AMW34215.1"/>
    <property type="molecule type" value="Genomic_DNA"/>
</dbReference>
<evidence type="ECO:0000313" key="2">
    <source>
        <dbReference type="EMBL" id="AMW34215.1"/>
    </source>
</evidence>
<organism evidence="2 3">
    <name type="scientific">Haematospirillum jordaniae</name>
    <dbReference type="NCBI Taxonomy" id="1549855"/>
    <lineage>
        <taxon>Bacteria</taxon>
        <taxon>Pseudomonadati</taxon>
        <taxon>Pseudomonadota</taxon>
        <taxon>Alphaproteobacteria</taxon>
        <taxon>Rhodospirillales</taxon>
        <taxon>Novispirillaceae</taxon>
        <taxon>Haematospirillum</taxon>
    </lineage>
</organism>
<feature type="region of interest" description="Disordered" evidence="1">
    <location>
        <begin position="103"/>
        <end position="122"/>
    </location>
</feature>
<protein>
    <submittedName>
        <fullName evidence="2">Uncharacterized protein</fullName>
    </submittedName>
</protein>
<accession>A0A143DBX1</accession>
<gene>
    <name evidence="2" type="ORF">AY555_02380</name>
</gene>
<evidence type="ECO:0000313" key="3">
    <source>
        <dbReference type="Proteomes" id="UP000076066"/>
    </source>
</evidence>